<reference evidence="2" key="1">
    <citation type="journal article" date="2019" name="Int. J. Syst. Evol. Microbiol.">
        <title>The Global Catalogue of Microorganisms (GCM) 10K type strain sequencing project: providing services to taxonomists for standard genome sequencing and annotation.</title>
        <authorList>
            <consortium name="The Broad Institute Genomics Platform"/>
            <consortium name="The Broad Institute Genome Sequencing Center for Infectious Disease"/>
            <person name="Wu L."/>
            <person name="Ma J."/>
        </authorList>
    </citation>
    <scope>NUCLEOTIDE SEQUENCE [LARGE SCALE GENOMIC DNA]</scope>
    <source>
        <strain evidence="2">CGMCC 1.12286</strain>
    </source>
</reference>
<dbReference type="Proteomes" id="UP001597079">
    <property type="component" value="Unassembled WGS sequence"/>
</dbReference>
<sequence>MFWLADEIAPPRTCVLKWTRQVGTAAVAAMERVPEVVWRQRDRAHYLTYDESVNEAGGHVRTTLRLESDALTWIRHGLVTWRHTFRVGEKHHSEMQIGGQRVGMDTETHFLAIEIEPSGGRVEVVYDMQMDGESQRVRLKFNFHEGEIDGAEQG</sequence>
<accession>A0ABW4JHF0</accession>
<dbReference type="InterPro" id="IPR012674">
    <property type="entry name" value="Calycin"/>
</dbReference>
<dbReference type="RefSeq" id="WP_377943731.1">
    <property type="nucleotide sequence ID" value="NZ_JBHUCX010000035.1"/>
</dbReference>
<comment type="caution">
    <text evidence="1">The sequence shown here is derived from an EMBL/GenBank/DDBJ whole genome shotgun (WGS) entry which is preliminary data.</text>
</comment>
<dbReference type="Gene3D" id="2.40.128.20">
    <property type="match status" value="1"/>
</dbReference>
<dbReference type="InterPro" id="IPR015231">
    <property type="entry name" value="DUF1934"/>
</dbReference>
<dbReference type="Pfam" id="PF09148">
    <property type="entry name" value="DUF1934"/>
    <property type="match status" value="1"/>
</dbReference>
<name>A0ABW4JHF0_9BACL</name>
<proteinExistence type="predicted"/>
<keyword evidence="2" id="KW-1185">Reference proteome</keyword>
<dbReference type="SUPFAM" id="SSF50814">
    <property type="entry name" value="Lipocalins"/>
    <property type="match status" value="1"/>
</dbReference>
<organism evidence="1 2">
    <name type="scientific">Alicyclobacillus fodiniaquatilis</name>
    <dbReference type="NCBI Taxonomy" id="1661150"/>
    <lineage>
        <taxon>Bacteria</taxon>
        <taxon>Bacillati</taxon>
        <taxon>Bacillota</taxon>
        <taxon>Bacilli</taxon>
        <taxon>Bacillales</taxon>
        <taxon>Alicyclobacillaceae</taxon>
        <taxon>Alicyclobacillus</taxon>
    </lineage>
</organism>
<dbReference type="EMBL" id="JBHUCX010000035">
    <property type="protein sequence ID" value="MFD1675851.1"/>
    <property type="molecule type" value="Genomic_DNA"/>
</dbReference>
<evidence type="ECO:0000313" key="2">
    <source>
        <dbReference type="Proteomes" id="UP001597079"/>
    </source>
</evidence>
<gene>
    <name evidence="1" type="ORF">ACFSB2_14200</name>
</gene>
<evidence type="ECO:0000313" key="1">
    <source>
        <dbReference type="EMBL" id="MFD1675851.1"/>
    </source>
</evidence>
<protein>
    <submittedName>
        <fullName evidence="1">DUF1934 domain-containing protein</fullName>
    </submittedName>
</protein>